<accession>A0ACC0VQN2</accession>
<evidence type="ECO:0000313" key="1">
    <source>
        <dbReference type="EMBL" id="KAI9908640.1"/>
    </source>
</evidence>
<evidence type="ECO:0000313" key="2">
    <source>
        <dbReference type="Proteomes" id="UP001163321"/>
    </source>
</evidence>
<gene>
    <name evidence="1" type="ORF">PsorP6_016159</name>
</gene>
<sequence>MKIGLVALAACAGATHADVPVVPTARMAQFLQEKSNLELELKTWKQSAAGQFAKEQGFVPAPTLREAEGADDEELRRFFLSKVLIEEAQAMNPEALFSVETPFTLMTKEEFTKFVGKSNQRGAPVFPAVPRVAQEALNSTLSASSEKDWTTSGCVVNVKNQGQCGSCWAFAAVAALESAICIAGQPLTSLSEQQVVDCDTSSYACEGGFPGNALSFIQRAGAICTADSYAYVSGSTGDRETCETSCTSKPVTIRDVVTVPESDLGLLEAISDRPVAVGVAAGNPTWKQYKSGIVSSCSSTELDHAVLAVGYGDCGSSSYYKIKNSWGTQWGEAGYMRLKRGADTGKSGTCGIIGSHSVYPQL</sequence>
<dbReference type="Proteomes" id="UP001163321">
    <property type="component" value="Chromosome 8"/>
</dbReference>
<name>A0ACC0VQN2_9STRA</name>
<protein>
    <submittedName>
        <fullName evidence="1">Uncharacterized protein</fullName>
    </submittedName>
</protein>
<reference evidence="1 2" key="1">
    <citation type="journal article" date="2022" name="bioRxiv">
        <title>The genome of the oomycete Peronosclerospora sorghi, a cosmopolitan pathogen of maize and sorghum, is inflated with dispersed pseudogenes.</title>
        <authorList>
            <person name="Fletcher K."/>
            <person name="Martin F."/>
            <person name="Isakeit T."/>
            <person name="Cavanaugh K."/>
            <person name="Magill C."/>
            <person name="Michelmore R."/>
        </authorList>
    </citation>
    <scope>NUCLEOTIDE SEQUENCE [LARGE SCALE GENOMIC DNA]</scope>
    <source>
        <strain evidence="1">P6</strain>
    </source>
</reference>
<keyword evidence="2" id="KW-1185">Reference proteome</keyword>
<comment type="caution">
    <text evidence="1">The sequence shown here is derived from an EMBL/GenBank/DDBJ whole genome shotgun (WGS) entry which is preliminary data.</text>
</comment>
<dbReference type="EMBL" id="CM047587">
    <property type="protein sequence ID" value="KAI9908640.1"/>
    <property type="molecule type" value="Genomic_DNA"/>
</dbReference>
<proteinExistence type="predicted"/>
<organism evidence="1 2">
    <name type="scientific">Peronosclerospora sorghi</name>
    <dbReference type="NCBI Taxonomy" id="230839"/>
    <lineage>
        <taxon>Eukaryota</taxon>
        <taxon>Sar</taxon>
        <taxon>Stramenopiles</taxon>
        <taxon>Oomycota</taxon>
        <taxon>Peronosporomycetes</taxon>
        <taxon>Peronosporales</taxon>
        <taxon>Peronosporaceae</taxon>
        <taxon>Peronosclerospora</taxon>
    </lineage>
</organism>